<feature type="transmembrane region" description="Helical" evidence="1">
    <location>
        <begin position="57"/>
        <end position="78"/>
    </location>
</feature>
<evidence type="ECO:0000313" key="2">
    <source>
        <dbReference type="EMBL" id="MCY9609538.1"/>
    </source>
</evidence>
<gene>
    <name evidence="3" type="ORF">FLT43_10260</name>
    <name evidence="2" type="ORF">M5W83_20525</name>
</gene>
<evidence type="ECO:0000313" key="4">
    <source>
        <dbReference type="Proteomes" id="UP000315377"/>
    </source>
</evidence>
<feature type="transmembrane region" description="Helical" evidence="1">
    <location>
        <begin position="211"/>
        <end position="233"/>
    </location>
</feature>
<evidence type="ECO:0000256" key="1">
    <source>
        <dbReference type="SAM" id="Phobius"/>
    </source>
</evidence>
<feature type="transmembrane region" description="Helical" evidence="1">
    <location>
        <begin position="136"/>
        <end position="160"/>
    </location>
</feature>
<dbReference type="EMBL" id="CP041405">
    <property type="protein sequence ID" value="QDM43845.1"/>
    <property type="molecule type" value="Genomic_DNA"/>
</dbReference>
<protein>
    <submittedName>
        <fullName evidence="3">Uncharacterized protein</fullName>
    </submittedName>
</protein>
<feature type="transmembrane region" description="Helical" evidence="1">
    <location>
        <begin position="12"/>
        <end position="37"/>
    </location>
</feature>
<evidence type="ECO:0000313" key="3">
    <source>
        <dbReference type="EMBL" id="QDM43845.1"/>
    </source>
</evidence>
<keyword evidence="5" id="KW-1185">Reference proteome</keyword>
<keyword evidence="1" id="KW-1133">Transmembrane helix</keyword>
<dbReference type="AlphaFoldDB" id="A0AAP9DTJ2"/>
<feature type="transmembrane region" description="Helical" evidence="1">
    <location>
        <begin position="181"/>
        <end position="205"/>
    </location>
</feature>
<accession>A0AAP9DTJ2</accession>
<feature type="transmembrane region" description="Helical" evidence="1">
    <location>
        <begin position="105"/>
        <end position="130"/>
    </location>
</feature>
<dbReference type="GeneID" id="76996349"/>
<dbReference type="RefSeq" id="WP_087444980.1">
    <property type="nucleotide sequence ID" value="NZ_CABMNB010000047.1"/>
</dbReference>
<organism evidence="3 4">
    <name type="scientific">Paenibacillus thiaminolyticus</name>
    <name type="common">Bacillus thiaminolyticus</name>
    <dbReference type="NCBI Taxonomy" id="49283"/>
    <lineage>
        <taxon>Bacteria</taxon>
        <taxon>Bacillati</taxon>
        <taxon>Bacillota</taxon>
        <taxon>Bacilli</taxon>
        <taxon>Bacillales</taxon>
        <taxon>Paenibacillaceae</taxon>
        <taxon>Paenibacillus</taxon>
    </lineage>
</organism>
<dbReference type="EMBL" id="JAMDMM010000039">
    <property type="protein sequence ID" value="MCY9609538.1"/>
    <property type="molecule type" value="Genomic_DNA"/>
</dbReference>
<evidence type="ECO:0000313" key="5">
    <source>
        <dbReference type="Proteomes" id="UP001209276"/>
    </source>
</evidence>
<dbReference type="Proteomes" id="UP001209276">
    <property type="component" value="Unassembled WGS sequence"/>
</dbReference>
<sequence>MPLTQAIRCLRRNLIIAFVPMLLDLAILALSVAWSGWQLTSQWSYRIVLEMGLPSIMHLYNLPFTWAQLLLIALWSFAQGGYIKALATACEGGSVDADQMVRNSLAFWVPFLGLNITVLLAKAAVSSVLIMQFGSIGAGASLLAFAVLRIVFIYLEFTIVTDRINFDAAFRRSAHYFKRNWPSALAMAVLLLAASGVASLAANWFAAPAAVILIIMLYSLMMSLLQTALMLTLHEAKRWSEG</sequence>
<keyword evidence="1" id="KW-0812">Transmembrane</keyword>
<keyword evidence="1" id="KW-0472">Membrane</keyword>
<reference evidence="2 5" key="2">
    <citation type="submission" date="2022-05" db="EMBL/GenBank/DDBJ databases">
        <title>Genome Sequencing of Bee-Associated Microbes.</title>
        <authorList>
            <person name="Dunlap C."/>
        </authorList>
    </citation>
    <scope>NUCLEOTIDE SEQUENCE [LARGE SCALE GENOMIC DNA]</scope>
    <source>
        <strain evidence="2 5">NRRL B-14613</strain>
    </source>
</reference>
<proteinExistence type="predicted"/>
<dbReference type="Proteomes" id="UP000315377">
    <property type="component" value="Chromosome"/>
</dbReference>
<reference evidence="3 4" key="1">
    <citation type="submission" date="2019-07" db="EMBL/GenBank/DDBJ databases">
        <title>Paenibacillus thiaminolyticus NRRL B-4156.</title>
        <authorList>
            <person name="Hehnly C."/>
            <person name="Zhang L."/>
        </authorList>
    </citation>
    <scope>NUCLEOTIDE SEQUENCE [LARGE SCALE GENOMIC DNA]</scope>
    <source>
        <strain evidence="3 4">NRRL B-4156</strain>
    </source>
</reference>
<name>A0AAP9DTJ2_PANTH</name>